<dbReference type="InterPro" id="IPR037212">
    <property type="entry name" value="Med7/Med21-like"/>
</dbReference>
<evidence type="ECO:0000313" key="10">
    <source>
        <dbReference type="Proteomes" id="UP000278143"/>
    </source>
</evidence>
<evidence type="ECO:0000256" key="7">
    <source>
        <dbReference type="ARBA" id="ARBA00023242"/>
    </source>
</evidence>
<accession>A0A4P9Z1S1</accession>
<dbReference type="OrthoDB" id="526653at2759"/>
<protein>
    <recommendedName>
        <fullName evidence="3 8">Mediator of RNA polymerase II transcription subunit 21</fullName>
    </recommendedName>
</protein>
<dbReference type="Gene3D" id="6.10.280.10">
    <property type="entry name" value="Mediator complex, subunit Med21"/>
    <property type="match status" value="1"/>
</dbReference>
<evidence type="ECO:0000256" key="8">
    <source>
        <dbReference type="RuleBase" id="RU366036"/>
    </source>
</evidence>
<dbReference type="EMBL" id="KZ989455">
    <property type="protein sequence ID" value="RKP26316.1"/>
    <property type="molecule type" value="Genomic_DNA"/>
</dbReference>
<keyword evidence="10" id="KW-1185">Reference proteome</keyword>
<evidence type="ECO:0000256" key="2">
    <source>
        <dbReference type="ARBA" id="ARBA00005770"/>
    </source>
</evidence>
<dbReference type="GO" id="GO:0003712">
    <property type="term" value="F:transcription coregulator activity"/>
    <property type="evidence" value="ECO:0007669"/>
    <property type="project" value="TreeGrafter"/>
</dbReference>
<organism evidence="9 10">
    <name type="scientific">Syncephalis pseudoplumigaleata</name>
    <dbReference type="NCBI Taxonomy" id="1712513"/>
    <lineage>
        <taxon>Eukaryota</taxon>
        <taxon>Fungi</taxon>
        <taxon>Fungi incertae sedis</taxon>
        <taxon>Zoopagomycota</taxon>
        <taxon>Zoopagomycotina</taxon>
        <taxon>Zoopagomycetes</taxon>
        <taxon>Zoopagales</taxon>
        <taxon>Piptocephalidaceae</taxon>
        <taxon>Syncephalis</taxon>
    </lineage>
</organism>
<dbReference type="Pfam" id="PF11221">
    <property type="entry name" value="Med21"/>
    <property type="match status" value="1"/>
</dbReference>
<comment type="similarity">
    <text evidence="2 8">Belongs to the Mediator complex subunit 21 family.</text>
</comment>
<evidence type="ECO:0000256" key="5">
    <source>
        <dbReference type="ARBA" id="ARBA00023159"/>
    </source>
</evidence>
<keyword evidence="4 8" id="KW-0805">Transcription regulation</keyword>
<dbReference type="PANTHER" id="PTHR13381">
    <property type="entry name" value="RNA POLYMERASE II HOLOENZYME COMPONENT SRB7"/>
    <property type="match status" value="1"/>
</dbReference>
<evidence type="ECO:0000256" key="4">
    <source>
        <dbReference type="ARBA" id="ARBA00023015"/>
    </source>
</evidence>
<proteinExistence type="inferred from homology"/>
<dbReference type="SUPFAM" id="SSF140718">
    <property type="entry name" value="Mediator hinge subcomplex-like"/>
    <property type="match status" value="1"/>
</dbReference>
<evidence type="ECO:0000256" key="1">
    <source>
        <dbReference type="ARBA" id="ARBA00004123"/>
    </source>
</evidence>
<dbReference type="AlphaFoldDB" id="A0A4P9Z1S1"/>
<keyword evidence="5 8" id="KW-0010">Activator</keyword>
<comment type="subcellular location">
    <subcellularLocation>
        <location evidence="1 8">Nucleus</location>
    </subcellularLocation>
</comment>
<keyword evidence="7 8" id="KW-0539">Nucleus</keyword>
<evidence type="ECO:0000256" key="6">
    <source>
        <dbReference type="ARBA" id="ARBA00023163"/>
    </source>
</evidence>
<gene>
    <name evidence="9" type="ORF">SYNPS1DRAFT_27989</name>
</gene>
<dbReference type="Proteomes" id="UP000278143">
    <property type="component" value="Unassembled WGS sequence"/>
</dbReference>
<name>A0A4P9Z1S1_9FUNG</name>
<keyword evidence="6 8" id="KW-0804">Transcription</keyword>
<dbReference type="InterPro" id="IPR021384">
    <property type="entry name" value="Mediator_Med21"/>
</dbReference>
<reference evidence="10" key="1">
    <citation type="journal article" date="2018" name="Nat. Microbiol.">
        <title>Leveraging single-cell genomics to expand the fungal tree of life.</title>
        <authorList>
            <person name="Ahrendt S.R."/>
            <person name="Quandt C.A."/>
            <person name="Ciobanu D."/>
            <person name="Clum A."/>
            <person name="Salamov A."/>
            <person name="Andreopoulos B."/>
            <person name="Cheng J.F."/>
            <person name="Woyke T."/>
            <person name="Pelin A."/>
            <person name="Henrissat B."/>
            <person name="Reynolds N.K."/>
            <person name="Benny G.L."/>
            <person name="Smith M.E."/>
            <person name="James T.Y."/>
            <person name="Grigoriev I.V."/>
        </authorList>
    </citation>
    <scope>NUCLEOTIDE SEQUENCE [LARGE SCALE GENOMIC DNA]</scope>
    <source>
        <strain evidence="10">Benny S71-1</strain>
    </source>
</reference>
<comment type="function">
    <text evidence="8">Component of the Mediator complex, a coactivator involved in the regulated transcription of nearly all RNA polymerase II-dependent genes. Mediator functions as a bridge to convey information from gene-specific regulatory proteins to the basal RNA polymerase II transcription machinery. Mediator is recruited to promoters by direct interactions with regulatory proteins and serves as a scaffold for the assembly of a functional preinitiation complex with RNA polymerase II and the general transcription factors.</text>
</comment>
<dbReference type="GO" id="GO:0016592">
    <property type="term" value="C:mediator complex"/>
    <property type="evidence" value="ECO:0007669"/>
    <property type="project" value="UniProtKB-UniRule"/>
</dbReference>
<evidence type="ECO:0000313" key="9">
    <source>
        <dbReference type="EMBL" id="RKP26316.1"/>
    </source>
</evidence>
<dbReference type="GO" id="GO:0006357">
    <property type="term" value="P:regulation of transcription by RNA polymerase II"/>
    <property type="evidence" value="ECO:0007669"/>
    <property type="project" value="TreeGrafter"/>
</dbReference>
<dbReference type="PANTHER" id="PTHR13381:SF0">
    <property type="entry name" value="MEDIATOR OF RNA POLYMERASE II TRANSCRIPTION SUBUNIT 21"/>
    <property type="match status" value="1"/>
</dbReference>
<comment type="subunit">
    <text evidence="8">Component of the Mediator complex.</text>
</comment>
<evidence type="ECO:0000256" key="3">
    <source>
        <dbReference type="ARBA" id="ARBA00019691"/>
    </source>
</evidence>
<sequence length="126" mass="14135">MRVLVQLTVQFVSSLDYLSTRAPMVAHDPTVAAARSHERALPLDQLGRESRELASDIAKRCRQIDTLIDALPAHELSDEDESAAFERLKQENQQADEAYKAAVEHAKLLLDQLKHALRAVADSRYD</sequence>